<comment type="caution">
    <text evidence="1">The sequence shown here is derived from an EMBL/GenBank/DDBJ whole genome shotgun (WGS) entry which is preliminary data.</text>
</comment>
<keyword evidence="2" id="KW-1185">Reference proteome</keyword>
<proteinExistence type="predicted"/>
<sequence length="97" mass="10698">GEYSTSTWRSYAVCHRLLTDLYHNGKQLHAVGNDNRPWLSGQTYDGQWHIQLRTSTPPNTTTAGTPPPVVTLSARGIPRLGERVARAEATEAGQLEL</sequence>
<reference evidence="1" key="1">
    <citation type="submission" date="2020-07" db="EMBL/GenBank/DDBJ databases">
        <authorList>
            <person name="Nazaruddin N."/>
        </authorList>
    </citation>
    <scope>NUCLEOTIDE SEQUENCE</scope>
</reference>
<dbReference type="EMBL" id="CAJDYZ010006160">
    <property type="protein sequence ID" value="CAD1473097.1"/>
    <property type="molecule type" value="Genomic_DNA"/>
</dbReference>
<protein>
    <submittedName>
        <fullName evidence="1">Uncharacterized protein</fullName>
    </submittedName>
</protein>
<accession>A0A6V7H2P1</accession>
<gene>
    <name evidence="1" type="ORF">MHI_LOCUS352660</name>
</gene>
<organism evidence="1 2">
    <name type="scientific">Heterotrigona itama</name>
    <dbReference type="NCBI Taxonomy" id="395501"/>
    <lineage>
        <taxon>Eukaryota</taxon>
        <taxon>Metazoa</taxon>
        <taxon>Ecdysozoa</taxon>
        <taxon>Arthropoda</taxon>
        <taxon>Hexapoda</taxon>
        <taxon>Insecta</taxon>
        <taxon>Pterygota</taxon>
        <taxon>Neoptera</taxon>
        <taxon>Endopterygota</taxon>
        <taxon>Hymenoptera</taxon>
        <taxon>Apocrita</taxon>
        <taxon>Aculeata</taxon>
        <taxon>Apoidea</taxon>
        <taxon>Anthophila</taxon>
        <taxon>Apidae</taxon>
        <taxon>Heterotrigona</taxon>
    </lineage>
</organism>
<feature type="non-terminal residue" evidence="1">
    <location>
        <position position="1"/>
    </location>
</feature>
<dbReference type="OrthoDB" id="10618886at2759"/>
<name>A0A6V7H2P1_9HYME</name>
<evidence type="ECO:0000313" key="2">
    <source>
        <dbReference type="Proteomes" id="UP000752696"/>
    </source>
</evidence>
<dbReference type="Proteomes" id="UP000752696">
    <property type="component" value="Unassembled WGS sequence"/>
</dbReference>
<evidence type="ECO:0000313" key="1">
    <source>
        <dbReference type="EMBL" id="CAD1473097.1"/>
    </source>
</evidence>
<dbReference type="AlphaFoldDB" id="A0A6V7H2P1"/>